<comment type="catalytic activity">
    <reaction evidence="6">
        <text>a 2'-deoxyadenosine in DNA + S-adenosyl-L-methionine = an N(6)-methyl-2'-deoxyadenosine in DNA + S-adenosyl-L-homocysteine + H(+)</text>
        <dbReference type="Rhea" id="RHEA:15197"/>
        <dbReference type="Rhea" id="RHEA-COMP:12418"/>
        <dbReference type="Rhea" id="RHEA-COMP:12419"/>
        <dbReference type="ChEBI" id="CHEBI:15378"/>
        <dbReference type="ChEBI" id="CHEBI:57856"/>
        <dbReference type="ChEBI" id="CHEBI:59789"/>
        <dbReference type="ChEBI" id="CHEBI:90615"/>
        <dbReference type="ChEBI" id="CHEBI:90616"/>
        <dbReference type="EC" id="2.1.1.72"/>
    </reaction>
</comment>
<keyword evidence="9" id="KW-1185">Reference proteome</keyword>
<feature type="domain" description="Type II methyltransferase M.TaqI-like" evidence="7">
    <location>
        <begin position="144"/>
        <end position="232"/>
    </location>
</feature>
<reference evidence="9" key="1">
    <citation type="submission" date="2017-06" db="EMBL/GenBank/DDBJ databases">
        <title>Genome analysis of Fimbriiglobus ruber SP5, the first member of the order Planctomycetales with confirmed chitinolytic capability.</title>
        <authorList>
            <person name="Ravin N.V."/>
            <person name="Rakitin A.L."/>
            <person name="Ivanova A.A."/>
            <person name="Beletsky A.V."/>
            <person name="Kulichevskaya I.S."/>
            <person name="Mardanov A.V."/>
            <person name="Dedysh S.N."/>
        </authorList>
    </citation>
    <scope>NUCLEOTIDE SEQUENCE [LARGE SCALE GENOMIC DNA]</scope>
    <source>
        <strain evidence="9">SP5</strain>
    </source>
</reference>
<dbReference type="AlphaFoldDB" id="A0A225D430"/>
<name>A0A225D430_9BACT</name>
<evidence type="ECO:0000256" key="4">
    <source>
        <dbReference type="ARBA" id="ARBA00022679"/>
    </source>
</evidence>
<dbReference type="GO" id="GO:0006304">
    <property type="term" value="P:DNA modification"/>
    <property type="evidence" value="ECO:0007669"/>
    <property type="project" value="InterPro"/>
</dbReference>
<dbReference type="PROSITE" id="PS00092">
    <property type="entry name" value="N6_MTASE"/>
    <property type="match status" value="1"/>
</dbReference>
<dbReference type="EC" id="2.1.1.72" evidence="2"/>
<dbReference type="PRINTS" id="PR00507">
    <property type="entry name" value="N12N6MTFRASE"/>
</dbReference>
<dbReference type="RefSeq" id="WP_088259356.1">
    <property type="nucleotide sequence ID" value="NZ_NIDE01000017.1"/>
</dbReference>
<evidence type="ECO:0000256" key="2">
    <source>
        <dbReference type="ARBA" id="ARBA00011900"/>
    </source>
</evidence>
<evidence type="ECO:0000256" key="5">
    <source>
        <dbReference type="ARBA" id="ARBA00022691"/>
    </source>
</evidence>
<dbReference type="InterPro" id="IPR029063">
    <property type="entry name" value="SAM-dependent_MTases_sf"/>
</dbReference>
<keyword evidence="3 8" id="KW-0489">Methyltransferase</keyword>
<dbReference type="GO" id="GO:0032259">
    <property type="term" value="P:methylation"/>
    <property type="evidence" value="ECO:0007669"/>
    <property type="project" value="UniProtKB-KW"/>
</dbReference>
<accession>A0A225D430</accession>
<evidence type="ECO:0000259" key="7">
    <source>
        <dbReference type="Pfam" id="PF07669"/>
    </source>
</evidence>
<dbReference type="OrthoDB" id="9815272at2"/>
<dbReference type="InterPro" id="IPR050953">
    <property type="entry name" value="N4_N6_ade-DNA_methylase"/>
</dbReference>
<gene>
    <name evidence="8" type="ORF">FRUB_08903</name>
</gene>
<organism evidence="8 9">
    <name type="scientific">Fimbriiglobus ruber</name>
    <dbReference type="NCBI Taxonomy" id="1908690"/>
    <lineage>
        <taxon>Bacteria</taxon>
        <taxon>Pseudomonadati</taxon>
        <taxon>Planctomycetota</taxon>
        <taxon>Planctomycetia</taxon>
        <taxon>Gemmatales</taxon>
        <taxon>Gemmataceae</taxon>
        <taxon>Fimbriiglobus</taxon>
    </lineage>
</organism>
<evidence type="ECO:0000313" key="9">
    <source>
        <dbReference type="Proteomes" id="UP000214646"/>
    </source>
</evidence>
<keyword evidence="4" id="KW-0808">Transferase</keyword>
<evidence type="ECO:0000313" key="8">
    <source>
        <dbReference type="EMBL" id="OWK36340.1"/>
    </source>
</evidence>
<dbReference type="EMBL" id="NIDE01000017">
    <property type="protein sequence ID" value="OWK36340.1"/>
    <property type="molecule type" value="Genomic_DNA"/>
</dbReference>
<dbReference type="InterPro" id="IPR002052">
    <property type="entry name" value="DNA_methylase_N6_adenine_CS"/>
</dbReference>
<dbReference type="Gene3D" id="3.40.50.150">
    <property type="entry name" value="Vaccinia Virus protein VP39"/>
    <property type="match status" value="1"/>
</dbReference>
<sequence length="528" mass="58462">MGLDLLDRVDFLRLDANQKLQKSRNTDWGQFLTPAPVARMLAALIVNRRREVRILDAGAGSGSLFAAAVGELCQRTHKPNSIYVSAYEIDPALAAYLPDTFAFCDAACRAAGVAFLSQSFEGDFLAAVSPHLTDGLVASDDFPLFDLAILNPPYKKINAESHARHMLAGMGIETTNLYTGFMAVVVRLLAPGGELVAITPRSFCNGSYFRSFRKSFLTEMRLRTLHVFESRHRAFREDDVLQENVILHATKGGSRGKVCIVSSSGPEDELPLARQVKYAEVVRPDDPQAFIHIAADDLGNRVAASLAGFQASLQDLGLTVSTGRVVDFRAKDYLRQNPEKGTVPLIWPTHFDRGYIAWPKIGSKKPEAILNDVSVRSQLLPNENYVLVRRFSSKEEKRRVVAAVYEASRIPSDAVGFENHLNYFHHGGRGFDLPLAKGLAIFLNSTLVDVYLRQFNGHTQVNATDLRSLRYPSVEQLRRLGDNVSNMFPAQSEVDTLLSKELNMPDDQGIDSVKVKKKVVRGSSGRVR</sequence>
<keyword evidence="5" id="KW-0949">S-adenosyl-L-methionine</keyword>
<comment type="similarity">
    <text evidence="1">Belongs to the N(4)/N(6)-methyltransferase family.</text>
</comment>
<evidence type="ECO:0000256" key="1">
    <source>
        <dbReference type="ARBA" id="ARBA00006594"/>
    </source>
</evidence>
<protein>
    <recommendedName>
        <fullName evidence="2">site-specific DNA-methyltransferase (adenine-specific)</fullName>
        <ecNumber evidence="2">2.1.1.72</ecNumber>
    </recommendedName>
</protein>
<evidence type="ECO:0000256" key="3">
    <source>
        <dbReference type="ARBA" id="ARBA00022603"/>
    </source>
</evidence>
<dbReference type="Pfam" id="PF07669">
    <property type="entry name" value="Eco57I"/>
    <property type="match status" value="1"/>
</dbReference>
<dbReference type="InterPro" id="IPR011639">
    <property type="entry name" value="MethylTrfase_TaqI-like_dom"/>
</dbReference>
<dbReference type="GO" id="GO:0009007">
    <property type="term" value="F:site-specific DNA-methyltransferase (adenine-specific) activity"/>
    <property type="evidence" value="ECO:0007669"/>
    <property type="project" value="UniProtKB-EC"/>
</dbReference>
<dbReference type="PANTHER" id="PTHR33841">
    <property type="entry name" value="DNA METHYLTRANSFERASE YEEA-RELATED"/>
    <property type="match status" value="1"/>
</dbReference>
<proteinExistence type="inferred from homology"/>
<dbReference type="PANTHER" id="PTHR33841:SF5">
    <property type="entry name" value="DNA METHYLASE (MODIFICATION METHYLASE) (METHYLTRANSFERASE)-RELATED"/>
    <property type="match status" value="1"/>
</dbReference>
<dbReference type="SUPFAM" id="SSF53335">
    <property type="entry name" value="S-adenosyl-L-methionine-dependent methyltransferases"/>
    <property type="match status" value="1"/>
</dbReference>
<dbReference type="Proteomes" id="UP000214646">
    <property type="component" value="Unassembled WGS sequence"/>
</dbReference>
<evidence type="ECO:0000256" key="6">
    <source>
        <dbReference type="ARBA" id="ARBA00047942"/>
    </source>
</evidence>
<dbReference type="GO" id="GO:0003676">
    <property type="term" value="F:nucleic acid binding"/>
    <property type="evidence" value="ECO:0007669"/>
    <property type="project" value="InterPro"/>
</dbReference>
<comment type="caution">
    <text evidence="8">The sequence shown here is derived from an EMBL/GenBank/DDBJ whole genome shotgun (WGS) entry which is preliminary data.</text>
</comment>